<name>A0ABR8UPS3_9MICC</name>
<evidence type="ECO:0000256" key="1">
    <source>
        <dbReference type="ARBA" id="ARBA00004651"/>
    </source>
</evidence>
<feature type="transmembrane region" description="Helical" evidence="5">
    <location>
        <begin position="371"/>
        <end position="393"/>
    </location>
</feature>
<dbReference type="Proteomes" id="UP000609874">
    <property type="component" value="Unassembled WGS sequence"/>
</dbReference>
<feature type="transmembrane region" description="Helical" evidence="5">
    <location>
        <begin position="84"/>
        <end position="101"/>
    </location>
</feature>
<comment type="caution">
    <text evidence="7">The sequence shown here is derived from an EMBL/GenBank/DDBJ whole genome shotgun (WGS) entry which is preliminary data.</text>
</comment>
<feature type="domain" description="Major facilitator superfamily (MFS) profile" evidence="6">
    <location>
        <begin position="14"/>
        <end position="395"/>
    </location>
</feature>
<reference evidence="7 8" key="1">
    <citation type="submission" date="2020-08" db="EMBL/GenBank/DDBJ databases">
        <title>A Genomic Blueprint of the Chicken Gut Microbiome.</title>
        <authorList>
            <person name="Gilroy R."/>
            <person name="Ravi A."/>
            <person name="Getino M."/>
            <person name="Pursley I."/>
            <person name="Horton D.L."/>
            <person name="Alikhan N.-F."/>
            <person name="Baker D."/>
            <person name="Gharbi K."/>
            <person name="Hall N."/>
            <person name="Watson M."/>
            <person name="Adriaenssens E.M."/>
            <person name="Foster-Nyarko E."/>
            <person name="Jarju S."/>
            <person name="Secka A."/>
            <person name="Antonio M."/>
            <person name="Oren A."/>
            <person name="Chaudhuri R."/>
            <person name="La Ragione R.M."/>
            <person name="Hildebrand F."/>
            <person name="Pallen M.J."/>
        </authorList>
    </citation>
    <scope>NUCLEOTIDE SEQUENCE [LARGE SCALE GENOMIC DNA]</scope>
    <source>
        <strain evidence="7 8">Sa2CUA1</strain>
    </source>
</reference>
<keyword evidence="8" id="KW-1185">Reference proteome</keyword>
<dbReference type="RefSeq" id="WP_191806956.1">
    <property type="nucleotide sequence ID" value="NZ_JACSQD010000002.1"/>
</dbReference>
<dbReference type="SUPFAM" id="SSF103473">
    <property type="entry name" value="MFS general substrate transporter"/>
    <property type="match status" value="1"/>
</dbReference>
<evidence type="ECO:0000259" key="6">
    <source>
        <dbReference type="PROSITE" id="PS50850"/>
    </source>
</evidence>
<dbReference type="Gene3D" id="1.20.1250.20">
    <property type="entry name" value="MFS general substrate transporter like domains"/>
    <property type="match status" value="2"/>
</dbReference>
<evidence type="ECO:0000256" key="4">
    <source>
        <dbReference type="ARBA" id="ARBA00023136"/>
    </source>
</evidence>
<proteinExistence type="predicted"/>
<dbReference type="Pfam" id="PF07690">
    <property type="entry name" value="MFS_1"/>
    <property type="match status" value="1"/>
</dbReference>
<keyword evidence="4 5" id="KW-0472">Membrane</keyword>
<feature type="transmembrane region" description="Helical" evidence="5">
    <location>
        <begin position="54"/>
        <end position="77"/>
    </location>
</feature>
<feature type="transmembrane region" description="Helical" evidence="5">
    <location>
        <begin position="256"/>
        <end position="276"/>
    </location>
</feature>
<organism evidence="7 8">
    <name type="scientific">Arthrobacter gallicola</name>
    <dbReference type="NCBI Taxonomy" id="2762225"/>
    <lineage>
        <taxon>Bacteria</taxon>
        <taxon>Bacillati</taxon>
        <taxon>Actinomycetota</taxon>
        <taxon>Actinomycetes</taxon>
        <taxon>Micrococcales</taxon>
        <taxon>Micrococcaceae</taxon>
        <taxon>Arthrobacter</taxon>
    </lineage>
</organism>
<evidence type="ECO:0000313" key="7">
    <source>
        <dbReference type="EMBL" id="MBD7994555.1"/>
    </source>
</evidence>
<dbReference type="InterPro" id="IPR036259">
    <property type="entry name" value="MFS_trans_sf"/>
</dbReference>
<keyword evidence="3 5" id="KW-1133">Transmembrane helix</keyword>
<dbReference type="PROSITE" id="PS50850">
    <property type="entry name" value="MFS"/>
    <property type="match status" value="1"/>
</dbReference>
<evidence type="ECO:0000256" key="2">
    <source>
        <dbReference type="ARBA" id="ARBA00022692"/>
    </source>
</evidence>
<dbReference type="InterPro" id="IPR011701">
    <property type="entry name" value="MFS"/>
</dbReference>
<dbReference type="InterPro" id="IPR020846">
    <property type="entry name" value="MFS_dom"/>
</dbReference>
<evidence type="ECO:0000256" key="5">
    <source>
        <dbReference type="SAM" id="Phobius"/>
    </source>
</evidence>
<dbReference type="EMBL" id="JACSQD010000002">
    <property type="protein sequence ID" value="MBD7994555.1"/>
    <property type="molecule type" value="Genomic_DNA"/>
</dbReference>
<feature type="transmembrane region" description="Helical" evidence="5">
    <location>
        <begin position="285"/>
        <end position="303"/>
    </location>
</feature>
<feature type="transmembrane region" description="Helical" evidence="5">
    <location>
        <begin position="170"/>
        <end position="192"/>
    </location>
</feature>
<evidence type="ECO:0000256" key="3">
    <source>
        <dbReference type="ARBA" id="ARBA00022989"/>
    </source>
</evidence>
<gene>
    <name evidence="7" type="ORF">H9639_04520</name>
</gene>
<feature type="transmembrane region" description="Helical" evidence="5">
    <location>
        <begin position="309"/>
        <end position="329"/>
    </location>
</feature>
<dbReference type="PANTHER" id="PTHR23523">
    <property type="match status" value="1"/>
</dbReference>
<dbReference type="PANTHER" id="PTHR23523:SF2">
    <property type="entry name" value="2-NITROIMIDAZOLE TRANSPORTER"/>
    <property type="match status" value="1"/>
</dbReference>
<comment type="subcellular location">
    <subcellularLocation>
        <location evidence="1">Cell membrane</location>
        <topology evidence="1">Multi-pass membrane protein</topology>
    </subcellularLocation>
</comment>
<feature type="transmembrane region" description="Helical" evidence="5">
    <location>
        <begin position="213"/>
        <end position="236"/>
    </location>
</feature>
<feature type="transmembrane region" description="Helical" evidence="5">
    <location>
        <begin position="141"/>
        <end position="164"/>
    </location>
</feature>
<sequence length="410" mass="42419">MAVSGRTRTNQPVRAGLALTGVLLIGTNLRVAFVSVGPLLADIGRELDFTSAQAGFLTGLPLIAFALFSPVAPAFAARVGLDRALWLSLALLATGTVFRSMPLPAALWIGTILIGVAIAFLNVLLPSLIKRDFPDRVSQLTGIYIAAHSAVAALGAAVVVPISLAQGTGWRLALGIWAGLALIAMAALLPTLKGDPAPASGPGRTPKVRYRSPWTTLLGWQVTLFMGLQSLAFYILMTWLPSIEHDQGISETTAGLHVSVFLLVGMVSSLLTGGLLHRFRDQRPVAVFGSLLATAGFLGLLLAPAVPLLWVVISAAGAGSLIVTALSLFSLRTTNHVQAASLSGMAQSVGYGIGAAGPVVFGFLYDLSGDWTLPLAASAGAMAVCCGMALLAGRNRVLPEGPRTGTTRSA</sequence>
<accession>A0ABR8UPS3</accession>
<feature type="transmembrane region" description="Helical" evidence="5">
    <location>
        <begin position="349"/>
        <end position="365"/>
    </location>
</feature>
<evidence type="ECO:0000313" key="8">
    <source>
        <dbReference type="Proteomes" id="UP000609874"/>
    </source>
</evidence>
<protein>
    <submittedName>
        <fullName evidence="7">MFS transporter</fullName>
    </submittedName>
</protein>
<keyword evidence="2 5" id="KW-0812">Transmembrane</keyword>
<dbReference type="CDD" id="cd17339">
    <property type="entry name" value="MFS_NIMT_CynX_like"/>
    <property type="match status" value="1"/>
</dbReference>
<feature type="transmembrane region" description="Helical" evidence="5">
    <location>
        <begin position="12"/>
        <end position="34"/>
    </location>
</feature>
<feature type="transmembrane region" description="Helical" evidence="5">
    <location>
        <begin position="107"/>
        <end position="129"/>
    </location>
</feature>
<dbReference type="InterPro" id="IPR052524">
    <property type="entry name" value="MFS_Cyanate_Porter"/>
</dbReference>